<evidence type="ECO:0000313" key="5">
    <source>
        <dbReference type="Proteomes" id="UP000247409"/>
    </source>
</evidence>
<reference evidence="4 5" key="1">
    <citation type="journal article" date="2018" name="Mol. Biol. Evol.">
        <title>Analysis of the draft genome of the red seaweed Gracilariopsis chorda provides insights into genome size evolution in Rhodophyta.</title>
        <authorList>
            <person name="Lee J."/>
            <person name="Yang E.C."/>
            <person name="Graf L."/>
            <person name="Yang J.H."/>
            <person name="Qiu H."/>
            <person name="Zel Zion U."/>
            <person name="Chan C.X."/>
            <person name="Stephens T.G."/>
            <person name="Weber A.P.M."/>
            <person name="Boo G.H."/>
            <person name="Boo S.M."/>
            <person name="Kim K.M."/>
            <person name="Shin Y."/>
            <person name="Jung M."/>
            <person name="Lee S.J."/>
            <person name="Yim H.S."/>
            <person name="Lee J.H."/>
            <person name="Bhattacharya D."/>
            <person name="Yoon H.S."/>
        </authorList>
    </citation>
    <scope>NUCLEOTIDE SEQUENCE [LARGE SCALE GENOMIC DNA]</scope>
    <source>
        <strain evidence="4 5">SKKU-2015</strain>
        <tissue evidence="4">Whole body</tissue>
    </source>
</reference>
<comment type="caution">
    <text evidence="4">The sequence shown here is derived from an EMBL/GenBank/DDBJ whole genome shotgun (WGS) entry which is preliminary data.</text>
</comment>
<dbReference type="InterPro" id="IPR014720">
    <property type="entry name" value="dsRBD_dom"/>
</dbReference>
<dbReference type="SMART" id="SM00358">
    <property type="entry name" value="DSRM"/>
    <property type="match status" value="2"/>
</dbReference>
<feature type="domain" description="DRBM" evidence="3">
    <location>
        <begin position="678"/>
        <end position="751"/>
    </location>
</feature>
<evidence type="ECO:0000256" key="2">
    <source>
        <dbReference type="SAM" id="MobiDB-lite"/>
    </source>
</evidence>
<dbReference type="GO" id="GO:0003723">
    <property type="term" value="F:RNA binding"/>
    <property type="evidence" value="ECO:0007669"/>
    <property type="project" value="UniProtKB-UniRule"/>
</dbReference>
<dbReference type="PROSITE" id="PS50137">
    <property type="entry name" value="DS_RBD"/>
    <property type="match status" value="1"/>
</dbReference>
<feature type="compositionally biased region" description="Acidic residues" evidence="2">
    <location>
        <begin position="1"/>
        <end position="12"/>
    </location>
</feature>
<accession>A0A2V3IIL4</accession>
<dbReference type="AlphaFoldDB" id="A0A2V3IIL4"/>
<proteinExistence type="predicted"/>
<feature type="compositionally biased region" description="Basic and acidic residues" evidence="2">
    <location>
        <begin position="133"/>
        <end position="143"/>
    </location>
</feature>
<dbReference type="Proteomes" id="UP000247409">
    <property type="component" value="Unassembled WGS sequence"/>
</dbReference>
<protein>
    <recommendedName>
        <fullName evidence="3">DRBM domain-containing protein</fullName>
    </recommendedName>
</protein>
<feature type="region of interest" description="Disordered" evidence="2">
    <location>
        <begin position="64"/>
        <end position="204"/>
    </location>
</feature>
<feature type="compositionally biased region" description="Basic and acidic residues" evidence="2">
    <location>
        <begin position="72"/>
        <end position="92"/>
    </location>
</feature>
<evidence type="ECO:0000313" key="4">
    <source>
        <dbReference type="EMBL" id="PXF41934.1"/>
    </source>
</evidence>
<feature type="region of interest" description="Disordered" evidence="2">
    <location>
        <begin position="1"/>
        <end position="27"/>
    </location>
</feature>
<dbReference type="SUPFAM" id="SSF54768">
    <property type="entry name" value="dsRNA-binding domain-like"/>
    <property type="match status" value="2"/>
</dbReference>
<evidence type="ECO:0000259" key="3">
    <source>
        <dbReference type="PROSITE" id="PS50137"/>
    </source>
</evidence>
<gene>
    <name evidence="4" type="ORF">BWQ96_08344</name>
</gene>
<sequence length="1057" mass="115695">MDDDEADYDSYSDWEAYAGIDPPPPGSLKSLPLKFVLVDDEKIAEDDSPRDVLYQETANPSHCVNAIQDTTLRSKEVRGDKKGGSGFHDDGSRVLVAQNVAAHCTDSPNRREATSAGTHDTNERIPRHSQRRFGQERKTEKSQKRPRPLDYVPFVSSDTRSSPKQRFRTSKGRDFTRSTGRFLNPVTQTTDLTGGTQGPAPSISTNHVQAAKNTALRKRVPKPASPDNGKFSDHAPTGMRPSQIAPPHLRSEKQTSTSSGVDHLSAGLPTSVRWKQNEGRQHEKSLHNTPVPLPAVMGTSVLGISQLSLPAQEMDGATSTPSSIREAIASSNNQHGGIFGLQPDGTILHGFQRPLSTPRIPTPRHPGALYSNPISKSNPLCDVTSPALFHGGMPTTAFGPFPFQHAIGYPGVPNGLHNFAPPLPIMPGRPFIGNFGSDMMQAVNFQPPCVGNPGQVPPGAFPNERVDTLRGTIPVDVPSQPLNTEVIAPRSNVLHSPVQALEVESNLRVTDKSLDREDVREDARNAEVRSNDCAQMTGASAQRSKNTPVKGTTVRRGLRKAIEVDEIPYEEDDDAEDHVSRLNEIPQKRKFIALARPQWQMVRVRSGGGSGWMCTMKATVLRKSPQEVVECVSVARNKNRAKRAAAKEMLLKLKSKLPEAFLSENQGKQTNQPVRMHSAVNALHQLAQEGNLPCQPGYDVEEVNEAGENHWRCTTTLFTRDHDSKVFVEYGPSKNAAKQKGARKALEAIIKLKSPGADQFQKLLLPAEIQPTKTMANIPGASEVIFQTGDDEMSHGSCDDLVEGTGLRLELPTDYELVIAETESDCLNWFSAHAQPGARLGIYIDSETARDSVFRVSELEGNKEYEIKFPMLCFSSANAGIVVRVDKRESSPDAGGLSQVEENTFWVPDIVADTLEDARVEKAALACDEGLDELFERHGIQADGVQDVALTSIAIAGLGRFDGRRQFSSLRQLTKYWMRQEVKDINWQTLWPKRSELPKALLGTDAKELAAAVLSAFAVRCVRVKLSDAARMKRVNMGGASNDLVVLCKRVLDSGTS</sequence>
<name>A0A2V3IIL4_9FLOR</name>
<evidence type="ECO:0000256" key="1">
    <source>
        <dbReference type="PROSITE-ProRule" id="PRU00266"/>
    </source>
</evidence>
<feature type="region of interest" description="Disordered" evidence="2">
    <location>
        <begin position="218"/>
        <end position="268"/>
    </location>
</feature>
<dbReference type="Gene3D" id="3.30.160.20">
    <property type="match status" value="2"/>
</dbReference>
<dbReference type="EMBL" id="NBIV01000184">
    <property type="protein sequence ID" value="PXF41934.1"/>
    <property type="molecule type" value="Genomic_DNA"/>
</dbReference>
<organism evidence="4 5">
    <name type="scientific">Gracilariopsis chorda</name>
    <dbReference type="NCBI Taxonomy" id="448386"/>
    <lineage>
        <taxon>Eukaryota</taxon>
        <taxon>Rhodophyta</taxon>
        <taxon>Florideophyceae</taxon>
        <taxon>Rhodymeniophycidae</taxon>
        <taxon>Gracilariales</taxon>
        <taxon>Gracilariaceae</taxon>
        <taxon>Gracilariopsis</taxon>
    </lineage>
</organism>
<keyword evidence="1" id="KW-0694">RNA-binding</keyword>
<keyword evidence="5" id="KW-1185">Reference proteome</keyword>
<feature type="region of interest" description="Disordered" evidence="2">
    <location>
        <begin position="350"/>
        <end position="375"/>
    </location>
</feature>
<dbReference type="CDD" id="cd00048">
    <property type="entry name" value="DSRM_SF"/>
    <property type="match status" value="2"/>
</dbReference>